<dbReference type="KEGG" id="cohn:KCTCHS21_60980"/>
<name>A0A3T1DF23_9BACL</name>
<proteinExistence type="predicted"/>
<organism evidence="1 2">
    <name type="scientific">Cohnella abietis</name>
    <dbReference type="NCBI Taxonomy" id="2507935"/>
    <lineage>
        <taxon>Bacteria</taxon>
        <taxon>Bacillati</taxon>
        <taxon>Bacillota</taxon>
        <taxon>Bacilli</taxon>
        <taxon>Bacillales</taxon>
        <taxon>Paenibacillaceae</taxon>
        <taxon>Cohnella</taxon>
    </lineage>
</organism>
<dbReference type="Proteomes" id="UP000289856">
    <property type="component" value="Chromosome"/>
</dbReference>
<evidence type="ECO:0000313" key="2">
    <source>
        <dbReference type="Proteomes" id="UP000289856"/>
    </source>
</evidence>
<dbReference type="AlphaFoldDB" id="A0A3T1DF23"/>
<accession>A0A3T1DF23</accession>
<protein>
    <submittedName>
        <fullName evidence="1">Uncharacterized protein</fullName>
    </submittedName>
</protein>
<sequence>MEAAVEDAERSNALKGYGMQRRARANCIGGPRGRLFFRSNATYDLKCCSEKTGFLHYVGEKAIAP</sequence>
<dbReference type="EMBL" id="AP019400">
    <property type="protein sequence ID" value="BBI36699.1"/>
    <property type="molecule type" value="Genomic_DNA"/>
</dbReference>
<reference evidence="1 2" key="1">
    <citation type="submission" date="2019-01" db="EMBL/GenBank/DDBJ databases">
        <title>Complete genome sequence of Cohnella hallensis HS21 isolated from Korean fir (Abies koreana) rhizospheric soil.</title>
        <authorList>
            <person name="Jiang L."/>
            <person name="Kang S.W."/>
            <person name="Kim S."/>
            <person name="Jung J."/>
            <person name="Kim C.Y."/>
            <person name="Kim D.H."/>
            <person name="Kim S.W."/>
            <person name="Lee J."/>
        </authorList>
    </citation>
    <scope>NUCLEOTIDE SEQUENCE [LARGE SCALE GENOMIC DNA]</scope>
    <source>
        <strain evidence="1 2">HS21</strain>
    </source>
</reference>
<evidence type="ECO:0000313" key="1">
    <source>
        <dbReference type="EMBL" id="BBI36699.1"/>
    </source>
</evidence>
<gene>
    <name evidence="1" type="ORF">KCTCHS21_60980</name>
</gene>
<keyword evidence="2" id="KW-1185">Reference proteome</keyword>